<evidence type="ECO:0000313" key="2">
    <source>
        <dbReference type="Proteomes" id="UP000502996"/>
    </source>
</evidence>
<proteinExistence type="predicted"/>
<dbReference type="Proteomes" id="UP000502996">
    <property type="component" value="Chromosome"/>
</dbReference>
<organism evidence="1 2">
    <name type="scientific">Nocardioides anomalus</name>
    <dbReference type="NCBI Taxonomy" id="2712223"/>
    <lineage>
        <taxon>Bacteria</taxon>
        <taxon>Bacillati</taxon>
        <taxon>Actinomycetota</taxon>
        <taxon>Actinomycetes</taxon>
        <taxon>Propionibacteriales</taxon>
        <taxon>Nocardioidaceae</taxon>
        <taxon>Nocardioides</taxon>
    </lineage>
</organism>
<reference evidence="1 2" key="1">
    <citation type="submission" date="2020-02" db="EMBL/GenBank/DDBJ databases">
        <title>Full genome sequence of Nocardioides sp. R-3366.</title>
        <authorList>
            <person name="Im W.-T."/>
        </authorList>
    </citation>
    <scope>NUCLEOTIDE SEQUENCE [LARGE SCALE GENOMIC DNA]</scope>
    <source>
        <strain evidence="1 2">R-3366</strain>
    </source>
</reference>
<dbReference type="KEGG" id="nano:G5V58_14315"/>
<dbReference type="EMBL" id="CP049257">
    <property type="protein sequence ID" value="QIG43784.1"/>
    <property type="molecule type" value="Genomic_DNA"/>
</dbReference>
<dbReference type="RefSeq" id="WP_165233953.1">
    <property type="nucleotide sequence ID" value="NZ_CP049257.1"/>
</dbReference>
<gene>
    <name evidence="1" type="ORF">G5V58_14315</name>
</gene>
<name>A0A6G6WEX9_9ACTN</name>
<sequence length="64" mass="7120">MTALPNSSYVLLYASLARAPEFAMGLASRMAATAFEHRDIDGVRRWSTCYVQLHSLYEHDAVAS</sequence>
<accession>A0A6G6WEX9</accession>
<keyword evidence="2" id="KW-1185">Reference proteome</keyword>
<evidence type="ECO:0000313" key="1">
    <source>
        <dbReference type="EMBL" id="QIG43784.1"/>
    </source>
</evidence>
<protein>
    <submittedName>
        <fullName evidence="1">Uncharacterized protein</fullName>
    </submittedName>
</protein>
<dbReference type="AlphaFoldDB" id="A0A6G6WEX9"/>